<sequence>MLTPVSNGIEAWRILEDLNHQIDLVLTEVVTSGLSGIGLLSKIMSHNSCQNTPVIMMSSLDSTSLVLKCLSKGAADFLAKPIRKNELKNLWQHVWRRCHSSSGSNGDSCIRNEKSIGAKCADESNNDTGSNNENDKRSIGLQAKDGSDNGSGTQINCVGKWMNRNGYSNTDCCLSSIQQSLPSLKLWRNLDL</sequence>
<comment type="caution">
    <text evidence="4">Lacks conserved residue(s) required for the propagation of feature annotation.</text>
</comment>
<evidence type="ECO:0000313" key="14">
    <source>
        <dbReference type="RefSeq" id="XP_056691210.1"/>
    </source>
</evidence>
<dbReference type="Pfam" id="PF00072">
    <property type="entry name" value="Response_reg"/>
    <property type="match status" value="1"/>
</dbReference>
<evidence type="ECO:0000313" key="9">
    <source>
        <dbReference type="RefSeq" id="XP_056691205.1"/>
    </source>
</evidence>
<evidence type="ECO:0000313" key="10">
    <source>
        <dbReference type="RefSeq" id="XP_056691206.1"/>
    </source>
</evidence>
<dbReference type="RefSeq" id="XP_056691207.1">
    <property type="nucleotide sequence ID" value="XM_056835229.1"/>
</dbReference>
<name>A0ABM3R6G4_SPIOL</name>
<organism evidence="7 14">
    <name type="scientific">Spinacia oleracea</name>
    <name type="common">Spinach</name>
    <dbReference type="NCBI Taxonomy" id="3562"/>
    <lineage>
        <taxon>Eukaryota</taxon>
        <taxon>Viridiplantae</taxon>
        <taxon>Streptophyta</taxon>
        <taxon>Embryophyta</taxon>
        <taxon>Tracheophyta</taxon>
        <taxon>Spermatophyta</taxon>
        <taxon>Magnoliopsida</taxon>
        <taxon>eudicotyledons</taxon>
        <taxon>Gunneridae</taxon>
        <taxon>Pentapetalae</taxon>
        <taxon>Caryophyllales</taxon>
        <taxon>Chenopodiaceae</taxon>
        <taxon>Chenopodioideae</taxon>
        <taxon>Anserineae</taxon>
        <taxon>Spinacia</taxon>
    </lineage>
</organism>
<proteinExistence type="predicted"/>
<dbReference type="RefSeq" id="XP_056691206.1">
    <property type="nucleotide sequence ID" value="XM_056835228.1"/>
</dbReference>
<evidence type="ECO:0000256" key="2">
    <source>
        <dbReference type="ARBA" id="ARBA00023015"/>
    </source>
</evidence>
<feature type="region of interest" description="Disordered" evidence="5">
    <location>
        <begin position="121"/>
        <end position="151"/>
    </location>
</feature>
<dbReference type="InterPro" id="IPR045279">
    <property type="entry name" value="ARR-like"/>
</dbReference>
<dbReference type="InterPro" id="IPR011006">
    <property type="entry name" value="CheY-like_superfamily"/>
</dbReference>
<dbReference type="GeneID" id="110775527"/>
<accession>A0ABM3R6G4</accession>
<keyword evidence="3" id="KW-0804">Transcription</keyword>
<dbReference type="RefSeq" id="XP_056691205.1">
    <property type="nucleotide sequence ID" value="XM_056835227.1"/>
</dbReference>
<keyword evidence="7" id="KW-1185">Reference proteome</keyword>
<dbReference type="PANTHER" id="PTHR43874">
    <property type="entry name" value="TWO-COMPONENT RESPONSE REGULATOR"/>
    <property type="match status" value="1"/>
</dbReference>
<evidence type="ECO:0000313" key="13">
    <source>
        <dbReference type="RefSeq" id="XP_056691209.1"/>
    </source>
</evidence>
<evidence type="ECO:0000313" key="7">
    <source>
        <dbReference type="Proteomes" id="UP000813463"/>
    </source>
</evidence>
<reference evidence="7" key="1">
    <citation type="journal article" date="2021" name="Nat. Commun.">
        <title>Genomic analyses provide insights into spinach domestication and the genetic basis of agronomic traits.</title>
        <authorList>
            <person name="Cai X."/>
            <person name="Sun X."/>
            <person name="Xu C."/>
            <person name="Sun H."/>
            <person name="Wang X."/>
            <person name="Ge C."/>
            <person name="Zhang Z."/>
            <person name="Wang Q."/>
            <person name="Fei Z."/>
            <person name="Jiao C."/>
            <person name="Wang Q."/>
        </authorList>
    </citation>
    <scope>NUCLEOTIDE SEQUENCE [LARGE SCALE GENOMIC DNA]</scope>
    <source>
        <strain evidence="7">cv. Varoflay</strain>
    </source>
</reference>
<evidence type="ECO:0000313" key="11">
    <source>
        <dbReference type="RefSeq" id="XP_056691207.1"/>
    </source>
</evidence>
<evidence type="ECO:0000313" key="12">
    <source>
        <dbReference type="RefSeq" id="XP_056691208.1"/>
    </source>
</evidence>
<evidence type="ECO:0000256" key="5">
    <source>
        <dbReference type="SAM" id="MobiDB-lite"/>
    </source>
</evidence>
<dbReference type="PANTHER" id="PTHR43874:SF125">
    <property type="entry name" value="TWO-COMPONENT RESPONSE REGULATOR-LIKE APRR7"/>
    <property type="match status" value="1"/>
</dbReference>
<protein>
    <submittedName>
        <fullName evidence="8 9">Two-component response regulator-like PRR37 isoform X1</fullName>
    </submittedName>
</protein>
<dbReference type="RefSeq" id="XP_056691208.1">
    <property type="nucleotide sequence ID" value="XM_056835230.1"/>
</dbReference>
<evidence type="ECO:0000259" key="6">
    <source>
        <dbReference type="PROSITE" id="PS50110"/>
    </source>
</evidence>
<dbReference type="Proteomes" id="UP000813463">
    <property type="component" value="Chromosome 1"/>
</dbReference>
<dbReference type="RefSeq" id="XP_056691209.1">
    <property type="nucleotide sequence ID" value="XM_056835231.1"/>
</dbReference>
<keyword evidence="2" id="KW-0805">Transcription regulation</keyword>
<dbReference type="RefSeq" id="XP_056691210.1">
    <property type="nucleotide sequence ID" value="XM_056835232.1"/>
</dbReference>
<dbReference type="Gene3D" id="3.40.50.2300">
    <property type="match status" value="1"/>
</dbReference>
<evidence type="ECO:0000313" key="8">
    <source>
        <dbReference type="RefSeq" id="XP_056691204.1"/>
    </source>
</evidence>
<keyword evidence="1" id="KW-0902">Two-component regulatory system</keyword>
<feature type="domain" description="Response regulatory" evidence="6">
    <location>
        <begin position="1"/>
        <end position="95"/>
    </location>
</feature>
<dbReference type="SUPFAM" id="SSF52172">
    <property type="entry name" value="CheY-like"/>
    <property type="match status" value="1"/>
</dbReference>
<dbReference type="RefSeq" id="XP_056691204.1">
    <property type="nucleotide sequence ID" value="XM_056835226.1"/>
</dbReference>
<dbReference type="InterPro" id="IPR001789">
    <property type="entry name" value="Sig_transdc_resp-reg_receiver"/>
</dbReference>
<evidence type="ECO:0000256" key="1">
    <source>
        <dbReference type="ARBA" id="ARBA00023012"/>
    </source>
</evidence>
<evidence type="ECO:0000256" key="4">
    <source>
        <dbReference type="PROSITE-ProRule" id="PRU00169"/>
    </source>
</evidence>
<gene>
    <name evidence="8 9 10 11 12 13 14" type="primary">LOC110775527</name>
</gene>
<dbReference type="PROSITE" id="PS50110">
    <property type="entry name" value="RESPONSE_REGULATORY"/>
    <property type="match status" value="1"/>
</dbReference>
<evidence type="ECO:0000256" key="3">
    <source>
        <dbReference type="ARBA" id="ARBA00023163"/>
    </source>
</evidence>
<reference evidence="8 9" key="2">
    <citation type="submission" date="2025-05" db="UniProtKB">
        <authorList>
            <consortium name="RefSeq"/>
        </authorList>
    </citation>
    <scope>IDENTIFICATION</scope>
    <source>
        <tissue evidence="8 9">Leaf</tissue>
    </source>
</reference>